<keyword evidence="2" id="KW-1185">Reference proteome</keyword>
<dbReference type="AlphaFoldDB" id="A0A0J1FTD7"/>
<dbReference type="STRING" id="476652.DEAC_c14070"/>
<proteinExistence type="predicted"/>
<organism evidence="1 2">
    <name type="scientific">Desulfosporosinus acididurans</name>
    <dbReference type="NCBI Taxonomy" id="476652"/>
    <lineage>
        <taxon>Bacteria</taxon>
        <taxon>Bacillati</taxon>
        <taxon>Bacillota</taxon>
        <taxon>Clostridia</taxon>
        <taxon>Eubacteriales</taxon>
        <taxon>Desulfitobacteriaceae</taxon>
        <taxon>Desulfosporosinus</taxon>
    </lineage>
</organism>
<dbReference type="EMBL" id="LDZY01000004">
    <property type="protein sequence ID" value="KLU66739.1"/>
    <property type="molecule type" value="Genomic_DNA"/>
</dbReference>
<evidence type="ECO:0000313" key="2">
    <source>
        <dbReference type="Proteomes" id="UP000036356"/>
    </source>
</evidence>
<accession>A0A0J1FTD7</accession>
<protein>
    <submittedName>
        <fullName evidence="1">Uncharacterized protein</fullName>
    </submittedName>
</protein>
<sequence length="61" mass="7374">MVKVGEAIRCKQPEVYRQLMLTYTSEDKKQDIETSFRETEKLMRHDAYDRRRGGIRQIRRG</sequence>
<comment type="caution">
    <text evidence="1">The sequence shown here is derived from an EMBL/GenBank/DDBJ whole genome shotgun (WGS) entry which is preliminary data.</text>
</comment>
<dbReference type="Proteomes" id="UP000036356">
    <property type="component" value="Unassembled WGS sequence"/>
</dbReference>
<dbReference type="PATRIC" id="fig|476652.3.peg.1443"/>
<reference evidence="1 2" key="1">
    <citation type="submission" date="2015-06" db="EMBL/GenBank/DDBJ databases">
        <title>Draft genome of the moderately acidophilic sulfate reducer Candidatus Desulfosporosinus acididurans strain M1.</title>
        <authorList>
            <person name="Poehlein A."/>
            <person name="Petzsch P."/>
            <person name="Johnson B.D."/>
            <person name="Schloemann M."/>
            <person name="Daniel R."/>
            <person name="Muehling M."/>
        </authorList>
    </citation>
    <scope>NUCLEOTIDE SEQUENCE [LARGE SCALE GENOMIC DNA]</scope>
    <source>
        <strain evidence="1 2">M1</strain>
    </source>
</reference>
<gene>
    <name evidence="1" type="ORF">DEAC_c14070</name>
</gene>
<name>A0A0J1FTD7_9FIRM</name>
<dbReference type="RefSeq" id="WP_047809278.1">
    <property type="nucleotide sequence ID" value="NZ_LDZY01000004.1"/>
</dbReference>
<evidence type="ECO:0000313" key="1">
    <source>
        <dbReference type="EMBL" id="KLU66739.1"/>
    </source>
</evidence>